<dbReference type="InterPro" id="IPR001867">
    <property type="entry name" value="OmpR/PhoB-type_DNA-bd"/>
</dbReference>
<feature type="domain" description="Bacterial transcriptional activator" evidence="5">
    <location>
        <begin position="118"/>
        <end position="247"/>
    </location>
</feature>
<dbReference type="AlphaFoldDB" id="A0A411YBC3"/>
<dbReference type="InterPro" id="IPR049945">
    <property type="entry name" value="AAA_22"/>
</dbReference>
<proteinExistence type="inferred from homology"/>
<dbReference type="SMART" id="SM00862">
    <property type="entry name" value="Trans_reg_C"/>
    <property type="match status" value="1"/>
</dbReference>
<dbReference type="SUPFAM" id="SSF46894">
    <property type="entry name" value="C-terminal effector domain of the bipartite response regulators"/>
    <property type="match status" value="1"/>
</dbReference>
<dbReference type="EMBL" id="CP036402">
    <property type="protein sequence ID" value="QBI18504.1"/>
    <property type="molecule type" value="Genomic_DNA"/>
</dbReference>
<protein>
    <submittedName>
        <fullName evidence="6">Helix-turn-helix domain-containing protein</fullName>
    </submittedName>
</protein>
<dbReference type="InterPro" id="IPR005158">
    <property type="entry name" value="BTAD"/>
</dbReference>
<feature type="region of interest" description="Disordered" evidence="3">
    <location>
        <begin position="249"/>
        <end position="273"/>
    </location>
</feature>
<dbReference type="GO" id="GO:0006355">
    <property type="term" value="P:regulation of DNA-templated transcription"/>
    <property type="evidence" value="ECO:0007669"/>
    <property type="project" value="InterPro"/>
</dbReference>
<dbReference type="SUPFAM" id="SSF48452">
    <property type="entry name" value="TPR-like"/>
    <property type="match status" value="1"/>
</dbReference>
<sequence length="963" mass="103821">MVERSRCRTAAGDLDAVAGAFAVVQVELLSGVRATTDIGEPLDVGPAKCQAVLATLALSVGDAVPVPRLIDVVWGQDPPRTADKTLQGYAARLRKALGTDAIVRTGAAYRLDLDPGAVDVARFRHHVGAGEVDAALATWTGMPLAGLDAPRLQPAVDALVEQWLGAVEYDLGRRVRAEPARAIATLTELTADHPFREELWALLMTALYRAGRQADALAAFQRAREHLVDELGVEPGPRLREVEAQVLDHDAGLRGGQPPPVSPSQRRGNLPHRPGRLVGRDAELDAIADALQASQVLTLVGPGGIGKTALAAAAAHRSEANGRRVWLVELAEIASSGEVARAVAETLGVTGGAGRTLTESVVAALGAHHTMLVLDNCEHVVDGAAALARAIAEDGADTRVLATSREGLAIAGEQLITVGPLDPAGAAVELFADRARAVGATFDLHVARAEIEQVCRQLDGLPLAVELAAALSRTLTPAQLRFRLDDHLRLLGSGRPVAERHRTLQATVQWSYDLLSPAQQVTFDRLAVFAGPFDLAAAEAVAAPELDTVDADRLVSDLVERSMVTVEAGPFGRRFRLLETLRQFASERLAAHGAVDQVAARHARWCRGEVVRIQQLLTGHGEVEGVAQLAELWSNLRAAFDWACTTGDVQLADALVRPVAPEVNLRRQAEIGDWAERILDLTPPDDEAAVVFWLLWAADRRAQADDHEAYERVVTRHGHTNHPVLRFTHTYMYDDSPYGHESSLEAVAWLRAHGEDHAADLVEIAGVGAGLMTRGRFAELDALASEMAERYRAHGPPTFLYFALGLRGYAAQFAGRHSDATRIFTQSARIDTPSGTYRVSQPMEARAVFDQGHRPLAVRMLREHVEELLDTDYTDVTRMVSVEFITMMVALDRRAEAARVLAYLDTTGDFGALARETLIADAVRTIDADPALAPGQDRNLDAHNALLVMRDTLDELARDSPVV</sequence>
<dbReference type="InterPro" id="IPR036388">
    <property type="entry name" value="WH-like_DNA-bd_sf"/>
</dbReference>
<evidence type="ECO:0000259" key="4">
    <source>
        <dbReference type="SMART" id="SM00862"/>
    </source>
</evidence>
<dbReference type="InterPro" id="IPR016032">
    <property type="entry name" value="Sig_transdc_resp-reg_C-effctor"/>
</dbReference>
<comment type="similarity">
    <text evidence="1">Belongs to the AfsR/DnrI/RedD regulatory family.</text>
</comment>
<dbReference type="SUPFAM" id="SSF52540">
    <property type="entry name" value="P-loop containing nucleoside triphosphate hydrolases"/>
    <property type="match status" value="1"/>
</dbReference>
<dbReference type="PANTHER" id="PTHR47691">
    <property type="entry name" value="REGULATOR-RELATED"/>
    <property type="match status" value="1"/>
</dbReference>
<dbReference type="SMART" id="SM01043">
    <property type="entry name" value="BTAD"/>
    <property type="match status" value="1"/>
</dbReference>
<dbReference type="CDD" id="cd15831">
    <property type="entry name" value="BTAD"/>
    <property type="match status" value="1"/>
</dbReference>
<evidence type="ECO:0000256" key="2">
    <source>
        <dbReference type="ARBA" id="ARBA00023125"/>
    </source>
</evidence>
<evidence type="ECO:0000313" key="6">
    <source>
        <dbReference type="EMBL" id="QBI18504.1"/>
    </source>
</evidence>
<dbReference type="KEGG" id="erz:ER308_02250"/>
<evidence type="ECO:0000256" key="1">
    <source>
        <dbReference type="ARBA" id="ARBA00005820"/>
    </source>
</evidence>
<dbReference type="Proteomes" id="UP000291469">
    <property type="component" value="Chromosome"/>
</dbReference>
<dbReference type="Pfam" id="PF03704">
    <property type="entry name" value="BTAD"/>
    <property type="match status" value="1"/>
</dbReference>
<dbReference type="Gene3D" id="1.10.10.10">
    <property type="entry name" value="Winged helix-like DNA-binding domain superfamily/Winged helix DNA-binding domain"/>
    <property type="match status" value="1"/>
</dbReference>
<gene>
    <name evidence="6" type="ORF">ER308_02250</name>
</gene>
<dbReference type="OrthoDB" id="33864at2"/>
<dbReference type="Gene3D" id="3.40.50.300">
    <property type="entry name" value="P-loop containing nucleotide triphosphate hydrolases"/>
    <property type="match status" value="1"/>
</dbReference>
<dbReference type="PRINTS" id="PR00364">
    <property type="entry name" value="DISEASERSIST"/>
</dbReference>
<keyword evidence="2" id="KW-0238">DNA-binding</keyword>
<keyword evidence="7" id="KW-1185">Reference proteome</keyword>
<accession>A0A411YBC3</accession>
<dbReference type="PANTHER" id="PTHR47691:SF3">
    <property type="entry name" value="HTH-TYPE TRANSCRIPTIONAL REGULATOR RV0890C-RELATED"/>
    <property type="match status" value="1"/>
</dbReference>
<reference evidence="6 7" key="1">
    <citation type="submission" date="2019-01" db="EMBL/GenBank/DDBJ databases">
        <title>Egibacter rhizosphaerae EGI 80759T.</title>
        <authorList>
            <person name="Chen D.-D."/>
            <person name="Tian Y."/>
            <person name="Jiao J.-Y."/>
            <person name="Zhang X.-T."/>
            <person name="Zhang Y.-G."/>
            <person name="Zhang Y."/>
            <person name="Xiao M."/>
            <person name="Shu W.-S."/>
            <person name="Li W.-J."/>
        </authorList>
    </citation>
    <scope>NUCLEOTIDE SEQUENCE [LARGE SCALE GENOMIC DNA]</scope>
    <source>
        <strain evidence="6 7">EGI 80759</strain>
    </source>
</reference>
<dbReference type="Pfam" id="PF13401">
    <property type="entry name" value="AAA_22"/>
    <property type="match status" value="1"/>
</dbReference>
<dbReference type="InterPro" id="IPR011990">
    <property type="entry name" value="TPR-like_helical_dom_sf"/>
</dbReference>
<dbReference type="GO" id="GO:0043531">
    <property type="term" value="F:ADP binding"/>
    <property type="evidence" value="ECO:0007669"/>
    <property type="project" value="InterPro"/>
</dbReference>
<evidence type="ECO:0000256" key="3">
    <source>
        <dbReference type="SAM" id="MobiDB-lite"/>
    </source>
</evidence>
<dbReference type="GO" id="GO:0000160">
    <property type="term" value="P:phosphorelay signal transduction system"/>
    <property type="evidence" value="ECO:0007669"/>
    <property type="project" value="InterPro"/>
</dbReference>
<evidence type="ECO:0000313" key="7">
    <source>
        <dbReference type="Proteomes" id="UP000291469"/>
    </source>
</evidence>
<name>A0A411YBC3_9ACTN</name>
<dbReference type="InterPro" id="IPR027417">
    <property type="entry name" value="P-loop_NTPase"/>
</dbReference>
<organism evidence="6 7">
    <name type="scientific">Egibacter rhizosphaerae</name>
    <dbReference type="NCBI Taxonomy" id="1670831"/>
    <lineage>
        <taxon>Bacteria</taxon>
        <taxon>Bacillati</taxon>
        <taxon>Actinomycetota</taxon>
        <taxon>Nitriliruptoria</taxon>
        <taxon>Egibacterales</taxon>
        <taxon>Egibacteraceae</taxon>
        <taxon>Egibacter</taxon>
    </lineage>
</organism>
<evidence type="ECO:0000259" key="5">
    <source>
        <dbReference type="SMART" id="SM01043"/>
    </source>
</evidence>
<dbReference type="Gene3D" id="1.25.40.10">
    <property type="entry name" value="Tetratricopeptide repeat domain"/>
    <property type="match status" value="1"/>
</dbReference>
<feature type="domain" description="OmpR/PhoB-type" evidence="4">
    <location>
        <begin position="39"/>
        <end position="111"/>
    </location>
</feature>
<dbReference type="GO" id="GO:0003677">
    <property type="term" value="F:DNA binding"/>
    <property type="evidence" value="ECO:0007669"/>
    <property type="project" value="UniProtKB-KW"/>
</dbReference>